<dbReference type="PANTHER" id="PTHR45138">
    <property type="entry name" value="REGULATORY COMPONENTS OF SENSORY TRANSDUCTION SYSTEM"/>
    <property type="match status" value="1"/>
</dbReference>
<protein>
    <recommendedName>
        <fullName evidence="1">diguanylate cyclase</fullName>
        <ecNumber evidence="1">2.7.7.65</ecNumber>
    </recommendedName>
</protein>
<dbReference type="SUPFAM" id="SSF55073">
    <property type="entry name" value="Nucleotide cyclase"/>
    <property type="match status" value="1"/>
</dbReference>
<dbReference type="InterPro" id="IPR000160">
    <property type="entry name" value="GGDEF_dom"/>
</dbReference>
<feature type="domain" description="GGDEF" evidence="3">
    <location>
        <begin position="72"/>
        <end position="206"/>
    </location>
</feature>
<evidence type="ECO:0000259" key="3">
    <source>
        <dbReference type="PROSITE" id="PS50887"/>
    </source>
</evidence>
<sequence length="229" mass="26404">MPQLPEIGWNILRELLTSPLPPDLRQKVETLKKAYEVLYHEYSKDFLTGLYNRRSFEEELVKMVELSRREETPFTLFLLDIDHFKRINDTYGHEIGDQVLAGVGRTLLRTLRKTDFAARYGGEEFAVILPGLGFYRGMGVARRIKAALESLKFTTPRGTVSITVSIGGAVFRPDYRLGPKEFLREVDQLLYAAKNLGRRTIVFKPELEPHTEGLTLEERALLFRKDEKE</sequence>
<dbReference type="GO" id="GO:1902201">
    <property type="term" value="P:negative regulation of bacterial-type flagellum-dependent cell motility"/>
    <property type="evidence" value="ECO:0007669"/>
    <property type="project" value="TreeGrafter"/>
</dbReference>
<dbReference type="GO" id="GO:0052621">
    <property type="term" value="F:diguanylate cyclase activity"/>
    <property type="evidence" value="ECO:0007669"/>
    <property type="project" value="UniProtKB-EC"/>
</dbReference>
<reference evidence="4" key="1">
    <citation type="journal article" date="2020" name="mSystems">
        <title>Genome- and Community-Level Interaction Insights into Carbon Utilization and Element Cycling Functions of Hydrothermarchaeota in Hydrothermal Sediment.</title>
        <authorList>
            <person name="Zhou Z."/>
            <person name="Liu Y."/>
            <person name="Xu W."/>
            <person name="Pan J."/>
            <person name="Luo Z.H."/>
            <person name="Li M."/>
        </authorList>
    </citation>
    <scope>NUCLEOTIDE SEQUENCE [LARGE SCALE GENOMIC DNA]</scope>
    <source>
        <strain evidence="4">HyVt-483</strain>
    </source>
</reference>
<name>A0A7C3CQJ1_9BACT</name>
<dbReference type="GO" id="GO:0005886">
    <property type="term" value="C:plasma membrane"/>
    <property type="evidence" value="ECO:0007669"/>
    <property type="project" value="TreeGrafter"/>
</dbReference>
<gene>
    <name evidence="4" type="ORF">ENJ40_00045</name>
</gene>
<evidence type="ECO:0000256" key="1">
    <source>
        <dbReference type="ARBA" id="ARBA00012528"/>
    </source>
</evidence>
<dbReference type="PROSITE" id="PS50887">
    <property type="entry name" value="GGDEF"/>
    <property type="match status" value="1"/>
</dbReference>
<evidence type="ECO:0000313" key="4">
    <source>
        <dbReference type="EMBL" id="HFC96834.1"/>
    </source>
</evidence>
<dbReference type="Pfam" id="PF00990">
    <property type="entry name" value="GGDEF"/>
    <property type="match status" value="1"/>
</dbReference>
<dbReference type="InterPro" id="IPR029787">
    <property type="entry name" value="Nucleotide_cyclase"/>
</dbReference>
<dbReference type="InterPro" id="IPR050469">
    <property type="entry name" value="Diguanylate_Cyclase"/>
</dbReference>
<evidence type="ECO:0000256" key="2">
    <source>
        <dbReference type="ARBA" id="ARBA00034247"/>
    </source>
</evidence>
<dbReference type="EMBL" id="DRMH01000002">
    <property type="protein sequence ID" value="HFC96834.1"/>
    <property type="molecule type" value="Genomic_DNA"/>
</dbReference>
<dbReference type="GO" id="GO:0043709">
    <property type="term" value="P:cell adhesion involved in single-species biofilm formation"/>
    <property type="evidence" value="ECO:0007669"/>
    <property type="project" value="TreeGrafter"/>
</dbReference>
<comment type="caution">
    <text evidence="4">The sequence shown here is derived from an EMBL/GenBank/DDBJ whole genome shotgun (WGS) entry which is preliminary data.</text>
</comment>
<dbReference type="CDD" id="cd01949">
    <property type="entry name" value="GGDEF"/>
    <property type="match status" value="1"/>
</dbReference>
<accession>A0A7C3CQJ1</accession>
<dbReference type="InterPro" id="IPR043128">
    <property type="entry name" value="Rev_trsase/Diguanyl_cyclase"/>
</dbReference>
<dbReference type="PANTHER" id="PTHR45138:SF9">
    <property type="entry name" value="DIGUANYLATE CYCLASE DGCM-RELATED"/>
    <property type="match status" value="1"/>
</dbReference>
<comment type="catalytic activity">
    <reaction evidence="2">
        <text>2 GTP = 3',3'-c-di-GMP + 2 diphosphate</text>
        <dbReference type="Rhea" id="RHEA:24898"/>
        <dbReference type="ChEBI" id="CHEBI:33019"/>
        <dbReference type="ChEBI" id="CHEBI:37565"/>
        <dbReference type="ChEBI" id="CHEBI:58805"/>
        <dbReference type="EC" id="2.7.7.65"/>
    </reaction>
</comment>
<dbReference type="AlphaFoldDB" id="A0A7C3CQJ1"/>
<organism evidence="4">
    <name type="scientific">Thermosulfurimonas dismutans</name>
    <dbReference type="NCBI Taxonomy" id="999894"/>
    <lineage>
        <taxon>Bacteria</taxon>
        <taxon>Pseudomonadati</taxon>
        <taxon>Thermodesulfobacteriota</taxon>
        <taxon>Thermodesulfobacteria</taxon>
        <taxon>Thermodesulfobacteriales</taxon>
        <taxon>Thermodesulfobacteriaceae</taxon>
        <taxon>Thermosulfurimonas</taxon>
    </lineage>
</organism>
<proteinExistence type="predicted"/>
<dbReference type="Gene3D" id="3.30.70.270">
    <property type="match status" value="1"/>
</dbReference>
<dbReference type="NCBIfam" id="TIGR00254">
    <property type="entry name" value="GGDEF"/>
    <property type="match status" value="1"/>
</dbReference>
<dbReference type="EC" id="2.7.7.65" evidence="1"/>
<dbReference type="SMART" id="SM00267">
    <property type="entry name" value="GGDEF"/>
    <property type="match status" value="1"/>
</dbReference>
<dbReference type="Proteomes" id="UP000886043">
    <property type="component" value="Unassembled WGS sequence"/>
</dbReference>
<dbReference type="FunFam" id="3.30.70.270:FF:000001">
    <property type="entry name" value="Diguanylate cyclase domain protein"/>
    <property type="match status" value="1"/>
</dbReference>